<comment type="catalytic activity">
    <reaction evidence="1 7">
        <text>dTDP-alpha-D-glucose = dTDP-4-dehydro-6-deoxy-alpha-D-glucose + H2O</text>
        <dbReference type="Rhea" id="RHEA:17221"/>
        <dbReference type="ChEBI" id="CHEBI:15377"/>
        <dbReference type="ChEBI" id="CHEBI:57477"/>
        <dbReference type="ChEBI" id="CHEBI:57649"/>
        <dbReference type="EC" id="4.2.1.46"/>
    </reaction>
</comment>
<gene>
    <name evidence="9" type="ordered locus">Mrub_2029</name>
    <name evidence="10" type="ORF">K649_12395</name>
</gene>
<comment type="similarity">
    <text evidence="3 7">Belongs to the NAD(P)-dependent epimerase/dehydratase family. dTDP-glucose dehydratase subfamily.</text>
</comment>
<evidence type="ECO:0000259" key="8">
    <source>
        <dbReference type="Pfam" id="PF16363"/>
    </source>
</evidence>
<dbReference type="Proteomes" id="UP000006655">
    <property type="component" value="Chromosome"/>
</dbReference>
<evidence type="ECO:0000256" key="6">
    <source>
        <dbReference type="ARBA" id="ARBA00023239"/>
    </source>
</evidence>
<organism evidence="10 12">
    <name type="scientific">Meiothermus ruber (strain ATCC 35948 / DSM 1279 / VKM B-1258 / 21)</name>
    <name type="common">Thermus ruber</name>
    <dbReference type="NCBI Taxonomy" id="504728"/>
    <lineage>
        <taxon>Bacteria</taxon>
        <taxon>Thermotogati</taxon>
        <taxon>Deinococcota</taxon>
        <taxon>Deinococci</taxon>
        <taxon>Thermales</taxon>
        <taxon>Thermaceae</taxon>
        <taxon>Meiothermus</taxon>
    </lineage>
</organism>
<evidence type="ECO:0000313" key="9">
    <source>
        <dbReference type="EMBL" id="ADD28784.1"/>
    </source>
</evidence>
<dbReference type="PANTHER" id="PTHR43000">
    <property type="entry name" value="DTDP-D-GLUCOSE 4,6-DEHYDRATASE-RELATED"/>
    <property type="match status" value="1"/>
</dbReference>
<evidence type="ECO:0000256" key="1">
    <source>
        <dbReference type="ARBA" id="ARBA00001539"/>
    </source>
</evidence>
<dbReference type="Pfam" id="PF16363">
    <property type="entry name" value="GDP_Man_Dehyd"/>
    <property type="match status" value="1"/>
</dbReference>
<accession>D3PTK1</accession>
<name>D3PTK1_MEIRD</name>
<reference evidence="9 11" key="1">
    <citation type="journal article" date="2010" name="Stand. Genomic Sci.">
        <title>Complete genome sequence of Meiothermus ruber type strain (21).</title>
        <authorList>
            <person name="Tindall B.J."/>
            <person name="Sikorski J."/>
            <person name="Lucas S."/>
            <person name="Goltsman E."/>
            <person name="Copeland A."/>
            <person name="Glavina Del Rio T."/>
            <person name="Nolan M."/>
            <person name="Tice H."/>
            <person name="Cheng J.F."/>
            <person name="Han C."/>
            <person name="Pitluck S."/>
            <person name="Liolios K."/>
            <person name="Ivanova N."/>
            <person name="Mavromatis K."/>
            <person name="Ovchinnikova G."/>
            <person name="Pati A."/>
            <person name="Fahnrich R."/>
            <person name="Goodwin L."/>
            <person name="Chen A."/>
            <person name="Palaniappan K."/>
            <person name="Land M."/>
            <person name="Hauser L."/>
            <person name="Chang Y.J."/>
            <person name="Jeffries C.D."/>
            <person name="Rohde M."/>
            <person name="Goker M."/>
            <person name="Woyke T."/>
            <person name="Bristow J."/>
            <person name="Eisen J.A."/>
            <person name="Markowitz V."/>
            <person name="Hugenholtz P."/>
            <person name="Kyrpides N.C."/>
            <person name="Klenk H.P."/>
            <person name="Lapidus A."/>
        </authorList>
    </citation>
    <scope>NUCLEOTIDE SEQUENCE [LARGE SCALE GENOMIC DNA]</scope>
    <source>
        <strain evidence="11">ATCC 35948 / DSM 1279 / VKM B-1258 / 21</strain>
        <strain evidence="9">DSM 1279</strain>
    </source>
</reference>
<dbReference type="GO" id="GO:0009225">
    <property type="term" value="P:nucleotide-sugar metabolic process"/>
    <property type="evidence" value="ECO:0007669"/>
    <property type="project" value="InterPro"/>
</dbReference>
<dbReference type="Proteomes" id="UP000013026">
    <property type="component" value="Chromosome"/>
</dbReference>
<dbReference type="InterPro" id="IPR005888">
    <property type="entry name" value="dTDP_Gluc_deHydtase"/>
</dbReference>
<evidence type="ECO:0000256" key="2">
    <source>
        <dbReference type="ARBA" id="ARBA00001911"/>
    </source>
</evidence>
<dbReference type="EMBL" id="CP001743">
    <property type="protein sequence ID" value="ADD28784.1"/>
    <property type="molecule type" value="Genomic_DNA"/>
</dbReference>
<evidence type="ECO:0000256" key="5">
    <source>
        <dbReference type="ARBA" id="ARBA00023027"/>
    </source>
</evidence>
<dbReference type="InterPro" id="IPR016040">
    <property type="entry name" value="NAD(P)-bd_dom"/>
</dbReference>
<evidence type="ECO:0000256" key="7">
    <source>
        <dbReference type="RuleBase" id="RU004473"/>
    </source>
</evidence>
<dbReference type="EC" id="4.2.1.46" evidence="4 7"/>
<dbReference type="SUPFAM" id="SSF51735">
    <property type="entry name" value="NAD(P)-binding Rossmann-fold domains"/>
    <property type="match status" value="1"/>
</dbReference>
<dbReference type="PATRIC" id="fig|504728.9.peg.2551"/>
<dbReference type="KEGG" id="mre:K649_12395"/>
<evidence type="ECO:0000313" key="11">
    <source>
        <dbReference type="Proteomes" id="UP000006655"/>
    </source>
</evidence>
<keyword evidence="5" id="KW-0520">NAD</keyword>
<comment type="cofactor">
    <cofactor evidence="2 7">
        <name>NAD(+)</name>
        <dbReference type="ChEBI" id="CHEBI:57540"/>
    </cofactor>
</comment>
<keyword evidence="11" id="KW-1185">Reference proteome</keyword>
<dbReference type="InterPro" id="IPR036291">
    <property type="entry name" value="NAD(P)-bd_dom_sf"/>
</dbReference>
<dbReference type="eggNOG" id="COG1088">
    <property type="taxonomic scope" value="Bacteria"/>
</dbReference>
<protein>
    <recommendedName>
        <fullName evidence="4 7">dTDP-glucose 4,6-dehydratase</fullName>
        <ecNumber evidence="4 7">4.2.1.46</ecNumber>
    </recommendedName>
</protein>
<dbReference type="GO" id="GO:0008460">
    <property type="term" value="F:dTDP-glucose 4,6-dehydratase activity"/>
    <property type="evidence" value="ECO:0007669"/>
    <property type="project" value="UniProtKB-EC"/>
</dbReference>
<dbReference type="Gene3D" id="3.90.25.10">
    <property type="entry name" value="UDP-galactose 4-epimerase, domain 1"/>
    <property type="match status" value="1"/>
</dbReference>
<dbReference type="AlphaFoldDB" id="D3PTK1"/>
<reference evidence="10 12" key="3">
    <citation type="submission" date="2013-04" db="EMBL/GenBank/DDBJ databases">
        <authorList>
            <person name="Chin J."/>
            <person name="Alexander D.H."/>
            <person name="Marks P."/>
            <person name="Korlach J."/>
            <person name="Clum A."/>
            <person name="Copeland A."/>
        </authorList>
    </citation>
    <scope>NUCLEOTIDE SEQUENCE [LARGE SCALE GENOMIC DNA]</scope>
    <source>
        <strain evidence="12">ATCC 35948 / DSM 1279 / VKM B-1258 / 21</strain>
        <strain evidence="10">DSM 1279</strain>
    </source>
</reference>
<evidence type="ECO:0000313" key="10">
    <source>
        <dbReference type="EMBL" id="AGK05767.1"/>
    </source>
</evidence>
<evidence type="ECO:0000256" key="3">
    <source>
        <dbReference type="ARBA" id="ARBA00008178"/>
    </source>
</evidence>
<dbReference type="OrthoDB" id="9811743at2"/>
<dbReference type="NCBIfam" id="TIGR01181">
    <property type="entry name" value="dTDP_gluc_dehyt"/>
    <property type="match status" value="1"/>
</dbReference>
<dbReference type="RefSeq" id="WP_013014282.1">
    <property type="nucleotide sequence ID" value="NC_013946.1"/>
</dbReference>
<evidence type="ECO:0000313" key="12">
    <source>
        <dbReference type="Proteomes" id="UP000013026"/>
    </source>
</evidence>
<dbReference type="CDD" id="cd05246">
    <property type="entry name" value="dTDP_GD_SDR_e"/>
    <property type="match status" value="1"/>
</dbReference>
<dbReference type="KEGG" id="mrb:Mrub_2029"/>
<dbReference type="Gene3D" id="3.40.50.720">
    <property type="entry name" value="NAD(P)-binding Rossmann-like Domain"/>
    <property type="match status" value="1"/>
</dbReference>
<proteinExistence type="inferred from homology"/>
<feature type="domain" description="NAD(P)-binding" evidence="8">
    <location>
        <begin position="14"/>
        <end position="311"/>
    </location>
</feature>
<sequence>MDKTVQKQFKRVVVTGGAGFIGANYVHYALSAHPDWQIVVLDKLTYAGNLENLEAVLHRIEFIQGDIANPADARKALQGADAVLNFAAESHVDRSLLDARAFVRTNIEGTLVLLEAARQAGVRRFLQVSTDEVYGDLSGTDRHSLETDPFRPRSPYAASKAGAEHLVLAYGISHGLDVVITRGSNTYGPYQYPEKIIPLFITNALEDKPLPIYGDGSAVRDYMHALDHAAGIDLVLHRGAAGEAYNLGAREQVSGVQVAEAILAALGKPATLKKFVADRPGHDYRYSVDPSKAEALGWVRRYSFSRGLAETIEWYVQNPSWWQRVRAKKEHQSLMQTWYGQR</sequence>
<evidence type="ECO:0000256" key="4">
    <source>
        <dbReference type="ARBA" id="ARBA00011990"/>
    </source>
</evidence>
<dbReference type="STRING" id="504728.K649_12395"/>
<reference evidence="10" key="2">
    <citation type="submission" date="2013-04" db="EMBL/GenBank/DDBJ databases">
        <title>Non-Hybrid, Finished Microbial Genome Assemblies from Long-Read SMRT Sequencing Data.</title>
        <authorList>
            <person name="Klammer A."/>
            <person name="Drake J."/>
            <person name="Heiner C."/>
            <person name="Clum A."/>
            <person name="Copeland A."/>
            <person name="Huddleston J."/>
            <person name="Eichler E."/>
            <person name="Turner S.W."/>
        </authorList>
    </citation>
    <scope>NUCLEOTIDE SEQUENCE</scope>
    <source>
        <strain evidence="10">DSM 1279</strain>
    </source>
</reference>
<dbReference type="EMBL" id="CP005385">
    <property type="protein sequence ID" value="AGK05767.1"/>
    <property type="molecule type" value="Genomic_DNA"/>
</dbReference>
<keyword evidence="6 7" id="KW-0456">Lyase</keyword>